<keyword evidence="5 6" id="KW-0472">Membrane</keyword>
<feature type="transmembrane region" description="Helical" evidence="6">
    <location>
        <begin position="123"/>
        <end position="141"/>
    </location>
</feature>
<proteinExistence type="predicted"/>
<evidence type="ECO:0000256" key="5">
    <source>
        <dbReference type="ARBA" id="ARBA00023136"/>
    </source>
</evidence>
<keyword evidence="9" id="KW-1185">Reference proteome</keyword>
<feature type="transmembrane region" description="Helical" evidence="6">
    <location>
        <begin position="68"/>
        <end position="87"/>
    </location>
</feature>
<feature type="domain" description="RDD" evidence="7">
    <location>
        <begin position="7"/>
        <end position="154"/>
    </location>
</feature>
<evidence type="ECO:0000256" key="6">
    <source>
        <dbReference type="SAM" id="Phobius"/>
    </source>
</evidence>
<feature type="transmembrane region" description="Helical" evidence="6">
    <location>
        <begin position="12"/>
        <end position="35"/>
    </location>
</feature>
<gene>
    <name evidence="8" type="ORF">FJR45_08590</name>
</gene>
<dbReference type="KEGG" id="ssei:FJR45_08590"/>
<dbReference type="EMBL" id="CP041235">
    <property type="protein sequence ID" value="QOP43997.1"/>
    <property type="molecule type" value="Genomic_DNA"/>
</dbReference>
<dbReference type="AlphaFoldDB" id="A0A7M1B2L6"/>
<dbReference type="InterPro" id="IPR051791">
    <property type="entry name" value="Pra-immunoreactive"/>
</dbReference>
<reference evidence="8 9" key="1">
    <citation type="submission" date="2019-06" db="EMBL/GenBank/DDBJ databases">
        <title>Sulfurimonas gotlandica sp. nov., a chemoautotrophic and psychrotolerant epsilonproteobacterium isolated from a pelagic redoxcline, and an emended description of the genus Sulfurimonas.</title>
        <authorList>
            <person name="Wang S."/>
            <person name="Jiang L."/>
            <person name="Shao Z."/>
        </authorList>
    </citation>
    <scope>NUCLEOTIDE SEQUENCE [LARGE SCALE GENOMIC DNA]</scope>
    <source>
        <strain evidence="8 9">S2-6</strain>
    </source>
</reference>
<dbReference type="InterPro" id="IPR010432">
    <property type="entry name" value="RDD"/>
</dbReference>
<dbReference type="RefSeq" id="WP_193150178.1">
    <property type="nucleotide sequence ID" value="NZ_CP041235.1"/>
</dbReference>
<name>A0A7M1B2L6_9BACT</name>
<protein>
    <submittedName>
        <fullName evidence="8">RDD family protein</fullName>
    </submittedName>
</protein>
<accession>A0A7M1B2L6</accession>
<keyword evidence="2" id="KW-1003">Cell membrane</keyword>
<evidence type="ECO:0000313" key="9">
    <source>
        <dbReference type="Proteomes" id="UP000593719"/>
    </source>
</evidence>
<evidence type="ECO:0000256" key="3">
    <source>
        <dbReference type="ARBA" id="ARBA00022692"/>
    </source>
</evidence>
<dbReference type="PANTHER" id="PTHR36115:SF4">
    <property type="entry name" value="MEMBRANE PROTEIN"/>
    <property type="match status" value="1"/>
</dbReference>
<evidence type="ECO:0000256" key="1">
    <source>
        <dbReference type="ARBA" id="ARBA00004651"/>
    </source>
</evidence>
<evidence type="ECO:0000259" key="7">
    <source>
        <dbReference type="Pfam" id="PF06271"/>
    </source>
</evidence>
<evidence type="ECO:0000256" key="2">
    <source>
        <dbReference type="ARBA" id="ARBA00022475"/>
    </source>
</evidence>
<evidence type="ECO:0000313" key="8">
    <source>
        <dbReference type="EMBL" id="QOP43997.1"/>
    </source>
</evidence>
<keyword evidence="4 6" id="KW-1133">Transmembrane helix</keyword>
<evidence type="ECO:0000256" key="4">
    <source>
        <dbReference type="ARBA" id="ARBA00022989"/>
    </source>
</evidence>
<comment type="subcellular location">
    <subcellularLocation>
        <location evidence="1">Cell membrane</location>
        <topology evidence="1">Multi-pass membrane protein</topology>
    </subcellularLocation>
</comment>
<dbReference type="GO" id="GO:0005886">
    <property type="term" value="C:plasma membrane"/>
    <property type="evidence" value="ECO:0007669"/>
    <property type="project" value="UniProtKB-SubCell"/>
</dbReference>
<dbReference type="Pfam" id="PF06271">
    <property type="entry name" value="RDD"/>
    <property type="match status" value="1"/>
</dbReference>
<keyword evidence="3 6" id="KW-0812">Transmembrane</keyword>
<dbReference type="Proteomes" id="UP000593719">
    <property type="component" value="Chromosome"/>
</dbReference>
<dbReference type="PANTHER" id="PTHR36115">
    <property type="entry name" value="PROLINE-RICH ANTIGEN HOMOLOG-RELATED"/>
    <property type="match status" value="1"/>
</dbReference>
<organism evidence="8 9">
    <name type="scientific">Sulfurimonas sediminis</name>
    <dbReference type="NCBI Taxonomy" id="2590020"/>
    <lineage>
        <taxon>Bacteria</taxon>
        <taxon>Pseudomonadati</taxon>
        <taxon>Campylobacterota</taxon>
        <taxon>Epsilonproteobacteria</taxon>
        <taxon>Campylobacterales</taxon>
        <taxon>Sulfurimonadaceae</taxon>
        <taxon>Sulfurimonas</taxon>
    </lineage>
</organism>
<sequence length="167" mass="19341">MKKNIRYAGFWIRFFASFFDTLFLALPVGIIIYFVSDGNWFDFSQYQHNIQMAMNGNMHALDQQPHTSLTWEFVFEISVLLVTILFWEKWHGATPGKKFLHVKIVDAFTCKDINNKQAITRSLAYIPSLLLFGLGFLMVAFRKDKRGLHDLIAGTIVIYEEEATPHS</sequence>